<dbReference type="AlphaFoldDB" id="A0A133XXJ3"/>
<dbReference type="GO" id="GO:0005524">
    <property type="term" value="F:ATP binding"/>
    <property type="evidence" value="ECO:0007669"/>
    <property type="project" value="UniProtKB-KW"/>
</dbReference>
<keyword evidence="3" id="KW-0547">Nucleotide-binding</keyword>
<evidence type="ECO:0000256" key="5">
    <source>
        <dbReference type="SAM" id="MobiDB-lite"/>
    </source>
</evidence>
<organism evidence="7 8">
    <name type="scientific">Atopobium deltae</name>
    <dbReference type="NCBI Taxonomy" id="1393034"/>
    <lineage>
        <taxon>Bacteria</taxon>
        <taxon>Bacillati</taxon>
        <taxon>Actinomycetota</taxon>
        <taxon>Coriobacteriia</taxon>
        <taxon>Coriobacteriales</taxon>
        <taxon>Atopobiaceae</taxon>
        <taxon>Atopobium</taxon>
    </lineage>
</organism>
<accession>A0A133XXJ3</accession>
<keyword evidence="8" id="KW-1185">Reference proteome</keyword>
<evidence type="ECO:0000256" key="2">
    <source>
        <dbReference type="ARBA" id="ARBA00022448"/>
    </source>
</evidence>
<dbReference type="FunFam" id="3.40.50.300:FF:000016">
    <property type="entry name" value="Oligopeptide ABC transporter ATP-binding component"/>
    <property type="match status" value="1"/>
</dbReference>
<evidence type="ECO:0000259" key="6">
    <source>
        <dbReference type="PROSITE" id="PS50893"/>
    </source>
</evidence>
<dbReference type="InterPro" id="IPR027417">
    <property type="entry name" value="P-loop_NTPase"/>
</dbReference>
<dbReference type="NCBIfam" id="TIGR01727">
    <property type="entry name" value="oligo_HPY"/>
    <property type="match status" value="1"/>
</dbReference>
<dbReference type="InterPro" id="IPR003439">
    <property type="entry name" value="ABC_transporter-like_ATP-bd"/>
</dbReference>
<dbReference type="PROSITE" id="PS00211">
    <property type="entry name" value="ABC_TRANSPORTER_1"/>
    <property type="match status" value="1"/>
</dbReference>
<feature type="domain" description="ABC transporter" evidence="6">
    <location>
        <begin position="37"/>
        <end position="288"/>
    </location>
</feature>
<reference evidence="8" key="1">
    <citation type="submission" date="2016-01" db="EMBL/GenBank/DDBJ databases">
        <authorList>
            <person name="Mitreva M."/>
            <person name="Pepin K.H."/>
            <person name="Mihindukulasuriya K.A."/>
            <person name="Fulton R."/>
            <person name="Fronick C."/>
            <person name="O'Laughlin M."/>
            <person name="Miner T."/>
            <person name="Herter B."/>
            <person name="Rosa B.A."/>
            <person name="Cordes M."/>
            <person name="Tomlinson C."/>
            <person name="Wollam A."/>
            <person name="Palsikar V.B."/>
            <person name="Mardis E.R."/>
            <person name="Wilson R.K."/>
        </authorList>
    </citation>
    <scope>NUCLEOTIDE SEQUENCE [LARGE SCALE GENOMIC DNA]</scope>
    <source>
        <strain evidence="8">DNF00019</strain>
    </source>
</reference>
<dbReference type="PANTHER" id="PTHR43776:SF7">
    <property type="entry name" value="D,D-DIPEPTIDE TRANSPORT ATP-BINDING PROTEIN DDPF-RELATED"/>
    <property type="match status" value="1"/>
</dbReference>
<dbReference type="Gene3D" id="3.40.50.300">
    <property type="entry name" value="P-loop containing nucleotide triphosphate hydrolases"/>
    <property type="match status" value="1"/>
</dbReference>
<evidence type="ECO:0000256" key="3">
    <source>
        <dbReference type="ARBA" id="ARBA00022741"/>
    </source>
</evidence>
<dbReference type="CDD" id="cd03257">
    <property type="entry name" value="ABC_NikE_OppD_transporters"/>
    <property type="match status" value="1"/>
</dbReference>
<comment type="similarity">
    <text evidence="1">Belongs to the ABC transporter superfamily.</text>
</comment>
<evidence type="ECO:0000313" key="7">
    <source>
        <dbReference type="EMBL" id="KXB35659.1"/>
    </source>
</evidence>
<dbReference type="RefSeq" id="WP_082715488.1">
    <property type="nucleotide sequence ID" value="NZ_KQ959483.1"/>
</dbReference>
<feature type="region of interest" description="Disordered" evidence="5">
    <location>
        <begin position="1"/>
        <end position="29"/>
    </location>
</feature>
<dbReference type="InterPro" id="IPR013563">
    <property type="entry name" value="Oligopep_ABC_C"/>
</dbReference>
<sequence>MTRRQNEQVKQTPQQVEPTSAAPSTGEKNLEGADVVLRVENLQKQYPIKKGFFAKAAQVVHALEGVSFELRRGETFAIVGESGCGKSTTGKCILRLTEPTSGKVYVGDQEFTSLRGKMLTQARQKLKLIFQDPYSSLNPRMTVADIIAEPIDIAGVCKTRQEREARIEEVMQAVNLDLSYKYRYPHEFSGGQRQRIGIARAIALLPEIIVCDEPVSALDVSVQAKVINLLKDLQAKLGLSYIFISHDLSVVKHISDTVMVMYLGHEMELASKMALFDKPLHPYTQALLDVIPRIAHERIADKRILQGDVPSPTNPPAGCVFSTRCGQCMAICKEKIPELVEVEPGHMCACHLYDKNLTEAQRKLSLHESLLAQRAHDAQLRSAAADEKTAYGEKTAYAALCSTKHVAPCRAQVTTACSTLQAQEA</sequence>
<dbReference type="PANTHER" id="PTHR43776">
    <property type="entry name" value="TRANSPORT ATP-BINDING PROTEIN"/>
    <property type="match status" value="1"/>
</dbReference>
<dbReference type="InterPro" id="IPR017871">
    <property type="entry name" value="ABC_transporter-like_CS"/>
</dbReference>
<proteinExistence type="inferred from homology"/>
<dbReference type="EMBL" id="LSCR01000001">
    <property type="protein sequence ID" value="KXB35659.1"/>
    <property type="molecule type" value="Genomic_DNA"/>
</dbReference>
<evidence type="ECO:0000313" key="8">
    <source>
        <dbReference type="Proteomes" id="UP000070675"/>
    </source>
</evidence>
<keyword evidence="2" id="KW-0813">Transport</keyword>
<name>A0A133XXJ3_9ACTN</name>
<dbReference type="NCBIfam" id="NF008453">
    <property type="entry name" value="PRK11308.1"/>
    <property type="match status" value="1"/>
</dbReference>
<dbReference type="Proteomes" id="UP000070675">
    <property type="component" value="Unassembled WGS sequence"/>
</dbReference>
<dbReference type="Pfam" id="PF00005">
    <property type="entry name" value="ABC_tran"/>
    <property type="match status" value="1"/>
</dbReference>
<dbReference type="STRING" id="1393034.HMPREF3192_00064"/>
<dbReference type="PATRIC" id="fig|1393034.3.peg.60"/>
<dbReference type="OrthoDB" id="3171550at2"/>
<gene>
    <name evidence="7" type="ORF">HMPREF3192_00064</name>
</gene>
<keyword evidence="4 7" id="KW-0067">ATP-binding</keyword>
<dbReference type="GO" id="GO:0055085">
    <property type="term" value="P:transmembrane transport"/>
    <property type="evidence" value="ECO:0007669"/>
    <property type="project" value="UniProtKB-ARBA"/>
</dbReference>
<comment type="caution">
    <text evidence="7">The sequence shown here is derived from an EMBL/GenBank/DDBJ whole genome shotgun (WGS) entry which is preliminary data.</text>
</comment>
<dbReference type="GO" id="GO:0016887">
    <property type="term" value="F:ATP hydrolysis activity"/>
    <property type="evidence" value="ECO:0007669"/>
    <property type="project" value="InterPro"/>
</dbReference>
<dbReference type="SUPFAM" id="SSF52540">
    <property type="entry name" value="P-loop containing nucleoside triphosphate hydrolases"/>
    <property type="match status" value="1"/>
</dbReference>
<dbReference type="SMART" id="SM00382">
    <property type="entry name" value="AAA"/>
    <property type="match status" value="1"/>
</dbReference>
<dbReference type="PROSITE" id="PS50893">
    <property type="entry name" value="ABC_TRANSPORTER_2"/>
    <property type="match status" value="1"/>
</dbReference>
<protein>
    <submittedName>
        <fullName evidence="7">Putative oligopeptide ABC transporter, ATP-binding protein AppF</fullName>
    </submittedName>
</protein>
<evidence type="ECO:0000256" key="1">
    <source>
        <dbReference type="ARBA" id="ARBA00005417"/>
    </source>
</evidence>
<dbReference type="Pfam" id="PF08352">
    <property type="entry name" value="oligo_HPY"/>
    <property type="match status" value="1"/>
</dbReference>
<feature type="compositionally biased region" description="Polar residues" evidence="5">
    <location>
        <begin position="8"/>
        <end position="27"/>
    </location>
</feature>
<dbReference type="InterPro" id="IPR050319">
    <property type="entry name" value="ABC_transp_ATP-bind"/>
</dbReference>
<dbReference type="GO" id="GO:0015833">
    <property type="term" value="P:peptide transport"/>
    <property type="evidence" value="ECO:0007669"/>
    <property type="project" value="InterPro"/>
</dbReference>
<dbReference type="InterPro" id="IPR003593">
    <property type="entry name" value="AAA+_ATPase"/>
</dbReference>
<evidence type="ECO:0000256" key="4">
    <source>
        <dbReference type="ARBA" id="ARBA00022840"/>
    </source>
</evidence>